<keyword evidence="4" id="KW-1003">Cell membrane</keyword>
<feature type="transmembrane region" description="Helical" evidence="8">
    <location>
        <begin position="168"/>
        <end position="189"/>
    </location>
</feature>
<accession>A0ABY6NYW4</accession>
<dbReference type="RefSeq" id="WP_265382648.1">
    <property type="nucleotide sequence ID" value="NZ_CP110615.1"/>
</dbReference>
<feature type="transmembrane region" description="Helical" evidence="8">
    <location>
        <begin position="87"/>
        <end position="106"/>
    </location>
</feature>
<organism evidence="10 11">
    <name type="scientific">Rhodococcus antarcticus</name>
    <dbReference type="NCBI Taxonomy" id="2987751"/>
    <lineage>
        <taxon>Bacteria</taxon>
        <taxon>Bacillati</taxon>
        <taxon>Actinomycetota</taxon>
        <taxon>Actinomycetes</taxon>
        <taxon>Mycobacteriales</taxon>
        <taxon>Nocardiaceae</taxon>
        <taxon>Rhodococcus</taxon>
    </lineage>
</organism>
<gene>
    <name evidence="10" type="ORF">RHODO2019_15650</name>
</gene>
<feature type="transmembrane region" description="Helical" evidence="8">
    <location>
        <begin position="258"/>
        <end position="279"/>
    </location>
</feature>
<evidence type="ECO:0000313" key="10">
    <source>
        <dbReference type="EMBL" id="UZJ24541.1"/>
    </source>
</evidence>
<dbReference type="Proteomes" id="UP001164965">
    <property type="component" value="Chromosome"/>
</dbReference>
<protein>
    <submittedName>
        <fullName evidence="10">ABC transporter permease</fullName>
    </submittedName>
</protein>
<dbReference type="PANTHER" id="PTHR30413:SF10">
    <property type="entry name" value="CAPSULE POLYSACCHARIDE EXPORT INNER-MEMBRANE PROTEIN CTRC"/>
    <property type="match status" value="1"/>
</dbReference>
<feature type="transmembrane region" description="Helical" evidence="8">
    <location>
        <begin position="55"/>
        <end position="75"/>
    </location>
</feature>
<evidence type="ECO:0000256" key="8">
    <source>
        <dbReference type="SAM" id="Phobius"/>
    </source>
</evidence>
<feature type="transmembrane region" description="Helical" evidence="8">
    <location>
        <begin position="138"/>
        <end position="156"/>
    </location>
</feature>
<reference evidence="10" key="1">
    <citation type="submission" date="2022-10" db="EMBL/GenBank/DDBJ databases">
        <title>Rhodococcus sp.75.</title>
        <authorList>
            <person name="Sun M."/>
        </authorList>
    </citation>
    <scope>NUCLEOTIDE SEQUENCE</scope>
    <source>
        <strain evidence="10">75</strain>
    </source>
</reference>
<feature type="domain" description="ABC-2 type transporter transmembrane" evidence="9">
    <location>
        <begin position="40"/>
        <end position="251"/>
    </location>
</feature>
<evidence type="ECO:0000256" key="2">
    <source>
        <dbReference type="ARBA" id="ARBA00007783"/>
    </source>
</evidence>
<dbReference type="Pfam" id="PF01061">
    <property type="entry name" value="ABC2_membrane"/>
    <property type="match status" value="1"/>
</dbReference>
<evidence type="ECO:0000313" key="11">
    <source>
        <dbReference type="Proteomes" id="UP001164965"/>
    </source>
</evidence>
<keyword evidence="7 8" id="KW-0472">Membrane</keyword>
<comment type="similarity">
    <text evidence="2">Belongs to the ABC-2 integral membrane protein family.</text>
</comment>
<evidence type="ECO:0000256" key="6">
    <source>
        <dbReference type="ARBA" id="ARBA00022989"/>
    </source>
</evidence>
<keyword evidence="6 8" id="KW-1133">Transmembrane helix</keyword>
<keyword evidence="5 8" id="KW-0812">Transmembrane</keyword>
<comment type="subcellular location">
    <subcellularLocation>
        <location evidence="1">Cell membrane</location>
        <topology evidence="1">Multi-pass membrane protein</topology>
    </subcellularLocation>
</comment>
<feature type="transmembrane region" description="Helical" evidence="8">
    <location>
        <begin position="196"/>
        <end position="218"/>
    </location>
</feature>
<dbReference type="PANTHER" id="PTHR30413">
    <property type="entry name" value="INNER MEMBRANE TRANSPORT PERMEASE"/>
    <property type="match status" value="1"/>
</dbReference>
<name>A0ABY6NYW4_9NOCA</name>
<evidence type="ECO:0000256" key="7">
    <source>
        <dbReference type="ARBA" id="ARBA00023136"/>
    </source>
</evidence>
<evidence type="ECO:0000256" key="4">
    <source>
        <dbReference type="ARBA" id="ARBA00022475"/>
    </source>
</evidence>
<keyword evidence="3" id="KW-0813">Transport</keyword>
<dbReference type="InterPro" id="IPR013525">
    <property type="entry name" value="ABC2_TM"/>
</dbReference>
<evidence type="ECO:0000256" key="1">
    <source>
        <dbReference type="ARBA" id="ARBA00004651"/>
    </source>
</evidence>
<evidence type="ECO:0000259" key="9">
    <source>
        <dbReference type="Pfam" id="PF01061"/>
    </source>
</evidence>
<dbReference type="EMBL" id="CP110615">
    <property type="protein sequence ID" value="UZJ24541.1"/>
    <property type="molecule type" value="Genomic_DNA"/>
</dbReference>
<sequence length="290" mass="32750">MSATTAVEQPRAEVVASDSRTLHRALQDLRTGFAQRELWAHLGWQDIKQRYRRSYLGPIWITIATGVTALAMGLLYAQLFKIDLATFLPHITVGLIVWTMLSGFMLEGSEVFIVNEGLIKQLPAPLSVHVYRMVWRQMLLFAHNLIIYVILLAIYFPAQGLHWTSLLAVPALALLGLNGVWLAIVVGIVATRFRDVSPIIGSLVQLLFFMTPIVWTAAQLPKNADGSLTSRARLVEVNPLFHFLEIIRAPMLGDSQYLYHWLIVIAITVVGWALALFFLRNYRARVAYWV</sequence>
<keyword evidence="11" id="KW-1185">Reference proteome</keyword>
<evidence type="ECO:0000256" key="3">
    <source>
        <dbReference type="ARBA" id="ARBA00022448"/>
    </source>
</evidence>
<evidence type="ECO:0000256" key="5">
    <source>
        <dbReference type="ARBA" id="ARBA00022692"/>
    </source>
</evidence>
<proteinExistence type="inferred from homology"/>